<proteinExistence type="predicted"/>
<name>A0A6A5WI17_9PLEO</name>
<keyword evidence="3" id="KW-1185">Reference proteome</keyword>
<reference evidence="2" key="1">
    <citation type="journal article" date="2020" name="Stud. Mycol.">
        <title>101 Dothideomycetes genomes: a test case for predicting lifestyles and emergence of pathogens.</title>
        <authorList>
            <person name="Haridas S."/>
            <person name="Albert R."/>
            <person name="Binder M."/>
            <person name="Bloem J."/>
            <person name="Labutti K."/>
            <person name="Salamov A."/>
            <person name="Andreopoulos B."/>
            <person name="Baker S."/>
            <person name="Barry K."/>
            <person name="Bills G."/>
            <person name="Bluhm B."/>
            <person name="Cannon C."/>
            <person name="Castanera R."/>
            <person name="Culley D."/>
            <person name="Daum C."/>
            <person name="Ezra D."/>
            <person name="Gonzalez J."/>
            <person name="Henrissat B."/>
            <person name="Kuo A."/>
            <person name="Liang C."/>
            <person name="Lipzen A."/>
            <person name="Lutzoni F."/>
            <person name="Magnuson J."/>
            <person name="Mondo S."/>
            <person name="Nolan M."/>
            <person name="Ohm R."/>
            <person name="Pangilinan J."/>
            <person name="Park H.-J."/>
            <person name="Ramirez L."/>
            <person name="Alfaro M."/>
            <person name="Sun H."/>
            <person name="Tritt A."/>
            <person name="Yoshinaga Y."/>
            <person name="Zwiers L.-H."/>
            <person name="Turgeon B."/>
            <person name="Goodwin S."/>
            <person name="Spatafora J."/>
            <person name="Crous P."/>
            <person name="Grigoriev I."/>
        </authorList>
    </citation>
    <scope>NUCLEOTIDE SEQUENCE</scope>
    <source>
        <strain evidence="2">CBS 123094</strain>
    </source>
</reference>
<evidence type="ECO:0008006" key="4">
    <source>
        <dbReference type="Google" id="ProtNLM"/>
    </source>
</evidence>
<feature type="region of interest" description="Disordered" evidence="1">
    <location>
        <begin position="1"/>
        <end position="25"/>
    </location>
</feature>
<dbReference type="AlphaFoldDB" id="A0A6A5WI17"/>
<feature type="non-terminal residue" evidence="2">
    <location>
        <position position="1"/>
    </location>
</feature>
<gene>
    <name evidence="2" type="ORF">P154DRAFT_164572</name>
</gene>
<sequence length="74" mass="8277">GNVTHHRAHVPTERTRTPNFTEISTPNISTTMAGIEAALEALESLKLGEDFEYSEYAKRFSCSQSTLLKCYRGL</sequence>
<protein>
    <recommendedName>
        <fullName evidence="4">HTH psq-type domain-containing protein</fullName>
    </recommendedName>
</protein>
<organism evidence="2 3">
    <name type="scientific">Amniculicola lignicola CBS 123094</name>
    <dbReference type="NCBI Taxonomy" id="1392246"/>
    <lineage>
        <taxon>Eukaryota</taxon>
        <taxon>Fungi</taxon>
        <taxon>Dikarya</taxon>
        <taxon>Ascomycota</taxon>
        <taxon>Pezizomycotina</taxon>
        <taxon>Dothideomycetes</taxon>
        <taxon>Pleosporomycetidae</taxon>
        <taxon>Pleosporales</taxon>
        <taxon>Amniculicolaceae</taxon>
        <taxon>Amniculicola</taxon>
    </lineage>
</organism>
<accession>A0A6A5WI17</accession>
<dbReference type="OrthoDB" id="3942738at2759"/>
<evidence type="ECO:0000313" key="3">
    <source>
        <dbReference type="Proteomes" id="UP000799779"/>
    </source>
</evidence>
<dbReference type="Proteomes" id="UP000799779">
    <property type="component" value="Unassembled WGS sequence"/>
</dbReference>
<dbReference type="EMBL" id="ML977582">
    <property type="protein sequence ID" value="KAF2001540.1"/>
    <property type="molecule type" value="Genomic_DNA"/>
</dbReference>
<evidence type="ECO:0000313" key="2">
    <source>
        <dbReference type="EMBL" id="KAF2001540.1"/>
    </source>
</evidence>
<evidence type="ECO:0000256" key="1">
    <source>
        <dbReference type="SAM" id="MobiDB-lite"/>
    </source>
</evidence>